<dbReference type="AlphaFoldDB" id="U2CBS8"/>
<proteinExistence type="predicted"/>
<evidence type="ECO:0000313" key="1">
    <source>
        <dbReference type="EMBL" id="ERI81478.1"/>
    </source>
</evidence>
<sequence length="51" mass="6168">MCRKLTTVAKETPAYFFLPQKKQNRTTETMKKKNKILLPLWQTSKIERSRR</sequence>
<dbReference type="EMBL" id="AWSV01000161">
    <property type="protein sequence ID" value="ERI81478.1"/>
    <property type="molecule type" value="Genomic_DNA"/>
</dbReference>
<dbReference type="HOGENOM" id="CLU_3095715_0_0_10"/>
<name>U2CBS8_9BACE</name>
<accession>U2CBS8</accession>
<dbReference type="PATRIC" id="fig|1321819.3.peg.2913"/>
<reference evidence="1 2" key="1">
    <citation type="submission" date="2013-08" db="EMBL/GenBank/DDBJ databases">
        <authorList>
            <person name="Weinstock G."/>
            <person name="Sodergren E."/>
            <person name="Wylie T."/>
            <person name="Fulton L."/>
            <person name="Fulton R."/>
            <person name="Fronick C."/>
            <person name="O'Laughlin M."/>
            <person name="Godfrey J."/>
            <person name="Miner T."/>
            <person name="Herter B."/>
            <person name="Appelbaum E."/>
            <person name="Cordes M."/>
            <person name="Lek S."/>
            <person name="Wollam A."/>
            <person name="Pepin K.H."/>
            <person name="Palsikar V.B."/>
            <person name="Mitreva M."/>
            <person name="Wilson R.K."/>
        </authorList>
    </citation>
    <scope>NUCLEOTIDE SEQUENCE [LARGE SCALE GENOMIC DNA]</scope>
    <source>
        <strain evidence="1 2">F0041</strain>
    </source>
</reference>
<dbReference type="Proteomes" id="UP000016496">
    <property type="component" value="Unassembled WGS sequence"/>
</dbReference>
<organism evidence="1 2">
    <name type="scientific">Bacteroides pyogenes F0041</name>
    <dbReference type="NCBI Taxonomy" id="1321819"/>
    <lineage>
        <taxon>Bacteria</taxon>
        <taxon>Pseudomonadati</taxon>
        <taxon>Bacteroidota</taxon>
        <taxon>Bacteroidia</taxon>
        <taxon>Bacteroidales</taxon>
        <taxon>Bacteroidaceae</taxon>
        <taxon>Bacteroides</taxon>
    </lineage>
</organism>
<gene>
    <name evidence="1" type="ORF">HMPREF1981_03151</name>
</gene>
<comment type="caution">
    <text evidence="1">The sequence shown here is derived from an EMBL/GenBank/DDBJ whole genome shotgun (WGS) entry which is preliminary data.</text>
</comment>
<evidence type="ECO:0000313" key="2">
    <source>
        <dbReference type="Proteomes" id="UP000016496"/>
    </source>
</evidence>
<protein>
    <submittedName>
        <fullName evidence="1">Uncharacterized protein</fullName>
    </submittedName>
</protein>